<feature type="transmembrane region" description="Helical" evidence="1">
    <location>
        <begin position="345"/>
        <end position="363"/>
    </location>
</feature>
<reference evidence="3 4" key="1">
    <citation type="submission" date="2023-07" db="EMBL/GenBank/DDBJ databases">
        <title>Sequencing the genomes of 1000 actinobacteria strains.</title>
        <authorList>
            <person name="Klenk H.-P."/>
        </authorList>
    </citation>
    <scope>NUCLEOTIDE SEQUENCE [LARGE SCALE GENOMIC DNA]</scope>
    <source>
        <strain evidence="3 4">DSM 14555</strain>
    </source>
</reference>
<feature type="transmembrane region" description="Helical" evidence="1">
    <location>
        <begin position="120"/>
        <end position="141"/>
    </location>
</feature>
<feature type="transmembrane region" description="Helical" evidence="1">
    <location>
        <begin position="68"/>
        <end position="89"/>
    </location>
</feature>
<feature type="transmembrane region" description="Helical" evidence="1">
    <location>
        <begin position="147"/>
        <end position="168"/>
    </location>
</feature>
<feature type="transmembrane region" description="Helical" evidence="1">
    <location>
        <begin position="234"/>
        <end position="255"/>
    </location>
</feature>
<feature type="transmembrane region" description="Helical" evidence="1">
    <location>
        <begin position="267"/>
        <end position="288"/>
    </location>
</feature>
<name>A0ABU1JD59_9MICC</name>
<comment type="caution">
    <text evidence="3">The sequence shown here is derived from an EMBL/GenBank/DDBJ whole genome shotgun (WGS) entry which is preliminary data.</text>
</comment>
<dbReference type="RefSeq" id="WP_309799283.1">
    <property type="nucleotide sequence ID" value="NZ_BAAAHY010000007.1"/>
</dbReference>
<feature type="domain" description="Acyltransferase 3" evidence="2">
    <location>
        <begin position="30"/>
        <end position="364"/>
    </location>
</feature>
<feature type="transmembrane region" description="Helical" evidence="1">
    <location>
        <begin position="417"/>
        <end position="435"/>
    </location>
</feature>
<gene>
    <name evidence="3" type="ORF">JOE69_002536</name>
</gene>
<keyword evidence="4" id="KW-1185">Reference proteome</keyword>
<evidence type="ECO:0000313" key="4">
    <source>
        <dbReference type="Proteomes" id="UP001185069"/>
    </source>
</evidence>
<feature type="transmembrane region" description="Helical" evidence="1">
    <location>
        <begin position="35"/>
        <end position="56"/>
    </location>
</feature>
<evidence type="ECO:0000313" key="3">
    <source>
        <dbReference type="EMBL" id="MDR6270298.1"/>
    </source>
</evidence>
<feature type="transmembrane region" description="Helical" evidence="1">
    <location>
        <begin position="180"/>
        <end position="198"/>
    </location>
</feature>
<dbReference type="Proteomes" id="UP001185069">
    <property type="component" value="Unassembled WGS sequence"/>
</dbReference>
<sequence>MTNHVTIGRSGGLVPKPRQAGIGVPRDGVVDLARAACLAVVVLFHGIMMGVTPAAAGWSVTNAFDGQWFFPVLSLFLQVMPLFFILGGFSSFGAWQRRQAAGVGAGVFVRERLLRLAKPAIVVFGTVGLGLAALAVAGLPADLLGQIGFRISQPMWFLAVYIGCSAMVPLMSGWHRRNPWATVSVLALAILGVDALRQGTGVEAIGLANLAFVWLLMQQIGFFVADGKRPERGILWLVFLVPLAVLLIGAGNGWWPLDMLLSLNPPRFSLILLGLAQLGLMELLRPQLAALLLHRKVKAVSGFANAKSLTVYLWHASVMSVLLGILLVLGVPMPEPLSPLWWATRPLWLLVLLAAVVPVAAVLHRFEKPSAARPAAGPNSPAQLAGVLSTRNSVAATGLAIAAVVLVLALGASPLSWLAATLLLAVGLTVVGAWQPPGNTALRLRVPLFGKAILR</sequence>
<feature type="transmembrane region" description="Helical" evidence="1">
    <location>
        <begin position="204"/>
        <end position="225"/>
    </location>
</feature>
<proteinExistence type="predicted"/>
<feature type="transmembrane region" description="Helical" evidence="1">
    <location>
        <begin position="393"/>
        <end position="411"/>
    </location>
</feature>
<accession>A0ABU1JD59</accession>
<protein>
    <recommendedName>
        <fullName evidence="2">Acyltransferase 3 domain-containing protein</fullName>
    </recommendedName>
</protein>
<evidence type="ECO:0000259" key="2">
    <source>
        <dbReference type="Pfam" id="PF01757"/>
    </source>
</evidence>
<organism evidence="3 4">
    <name type="scientific">Arthrobacter russicus</name>
    <dbReference type="NCBI Taxonomy" id="172040"/>
    <lineage>
        <taxon>Bacteria</taxon>
        <taxon>Bacillati</taxon>
        <taxon>Actinomycetota</taxon>
        <taxon>Actinomycetes</taxon>
        <taxon>Micrococcales</taxon>
        <taxon>Micrococcaceae</taxon>
        <taxon>Arthrobacter</taxon>
    </lineage>
</organism>
<keyword evidence="1" id="KW-0812">Transmembrane</keyword>
<keyword evidence="1" id="KW-1133">Transmembrane helix</keyword>
<feature type="transmembrane region" description="Helical" evidence="1">
    <location>
        <begin position="309"/>
        <end position="333"/>
    </location>
</feature>
<evidence type="ECO:0000256" key="1">
    <source>
        <dbReference type="SAM" id="Phobius"/>
    </source>
</evidence>
<keyword evidence="1" id="KW-0472">Membrane</keyword>
<dbReference type="Pfam" id="PF01757">
    <property type="entry name" value="Acyl_transf_3"/>
    <property type="match status" value="1"/>
</dbReference>
<dbReference type="EMBL" id="JAVDQF010000001">
    <property type="protein sequence ID" value="MDR6270298.1"/>
    <property type="molecule type" value="Genomic_DNA"/>
</dbReference>
<dbReference type="InterPro" id="IPR002656">
    <property type="entry name" value="Acyl_transf_3_dom"/>
</dbReference>